<proteinExistence type="predicted"/>
<evidence type="ECO:0000313" key="2">
    <source>
        <dbReference type="Proteomes" id="UP000814033"/>
    </source>
</evidence>
<dbReference type="EMBL" id="MU275937">
    <property type="protein sequence ID" value="KAI0045970.1"/>
    <property type="molecule type" value="Genomic_DNA"/>
</dbReference>
<organism evidence="1 2">
    <name type="scientific">Auriscalpium vulgare</name>
    <dbReference type="NCBI Taxonomy" id="40419"/>
    <lineage>
        <taxon>Eukaryota</taxon>
        <taxon>Fungi</taxon>
        <taxon>Dikarya</taxon>
        <taxon>Basidiomycota</taxon>
        <taxon>Agaricomycotina</taxon>
        <taxon>Agaricomycetes</taxon>
        <taxon>Russulales</taxon>
        <taxon>Auriscalpiaceae</taxon>
        <taxon>Auriscalpium</taxon>
    </lineage>
</organism>
<reference evidence="1" key="1">
    <citation type="submission" date="2021-02" db="EMBL/GenBank/DDBJ databases">
        <authorList>
            <consortium name="DOE Joint Genome Institute"/>
            <person name="Ahrendt S."/>
            <person name="Looney B.P."/>
            <person name="Miyauchi S."/>
            <person name="Morin E."/>
            <person name="Drula E."/>
            <person name="Courty P.E."/>
            <person name="Chicoki N."/>
            <person name="Fauchery L."/>
            <person name="Kohler A."/>
            <person name="Kuo A."/>
            <person name="Labutti K."/>
            <person name="Pangilinan J."/>
            <person name="Lipzen A."/>
            <person name="Riley R."/>
            <person name="Andreopoulos W."/>
            <person name="He G."/>
            <person name="Johnson J."/>
            <person name="Barry K.W."/>
            <person name="Grigoriev I.V."/>
            <person name="Nagy L."/>
            <person name="Hibbett D."/>
            <person name="Henrissat B."/>
            <person name="Matheny P.B."/>
            <person name="Labbe J."/>
            <person name="Martin F."/>
        </authorList>
    </citation>
    <scope>NUCLEOTIDE SEQUENCE</scope>
    <source>
        <strain evidence="1">FP105234-sp</strain>
    </source>
</reference>
<evidence type="ECO:0000313" key="1">
    <source>
        <dbReference type="EMBL" id="KAI0045970.1"/>
    </source>
</evidence>
<sequence>MPVMELSDPAEDIDSFLKSLYYFHPCADSDLEDEHDPDALPTFPDAWAGILRLASKYDAPGPRAFSVRALRMAWPRSLGDWDCLQTLRKARPRAACCEPAKLILLAQEYGVPTALPALYYELLLSTELAVPAGDPRRADIAQLGPTQLCALVFARGAVLSFVLERIKERPWHDAIAALCMRPGEGTYSPCNIVLEAWWGENMRVALEGDRPADGNYFAWLNGKVESWDVMDEGEVCVGCHAWLRDWLVGTRESLWRALPELFGLQHILPKGWDGSVQAPAEPAIDIDGVD</sequence>
<gene>
    <name evidence="1" type="ORF">FA95DRAFT_1607270</name>
</gene>
<accession>A0ACB8RPV6</accession>
<keyword evidence="2" id="KW-1185">Reference proteome</keyword>
<reference evidence="1" key="2">
    <citation type="journal article" date="2022" name="New Phytol.">
        <title>Evolutionary transition to the ectomycorrhizal habit in the genomes of a hyperdiverse lineage of mushroom-forming fungi.</title>
        <authorList>
            <person name="Looney B."/>
            <person name="Miyauchi S."/>
            <person name="Morin E."/>
            <person name="Drula E."/>
            <person name="Courty P.E."/>
            <person name="Kohler A."/>
            <person name="Kuo A."/>
            <person name="LaButti K."/>
            <person name="Pangilinan J."/>
            <person name="Lipzen A."/>
            <person name="Riley R."/>
            <person name="Andreopoulos W."/>
            <person name="He G."/>
            <person name="Johnson J."/>
            <person name="Nolan M."/>
            <person name="Tritt A."/>
            <person name="Barry K.W."/>
            <person name="Grigoriev I.V."/>
            <person name="Nagy L.G."/>
            <person name="Hibbett D."/>
            <person name="Henrissat B."/>
            <person name="Matheny P.B."/>
            <person name="Labbe J."/>
            <person name="Martin F.M."/>
        </authorList>
    </citation>
    <scope>NUCLEOTIDE SEQUENCE</scope>
    <source>
        <strain evidence="1">FP105234-sp</strain>
    </source>
</reference>
<protein>
    <submittedName>
        <fullName evidence="1">Uncharacterized protein</fullName>
    </submittedName>
</protein>
<comment type="caution">
    <text evidence="1">The sequence shown here is derived from an EMBL/GenBank/DDBJ whole genome shotgun (WGS) entry which is preliminary data.</text>
</comment>
<dbReference type="Proteomes" id="UP000814033">
    <property type="component" value="Unassembled WGS sequence"/>
</dbReference>
<name>A0ACB8RPV6_9AGAM</name>